<name>K9ULT2_CHAP6</name>
<dbReference type="AlphaFoldDB" id="K9ULT2"/>
<protein>
    <recommendedName>
        <fullName evidence="3">Carboxypeptidase regulatory-like domain-containing protein</fullName>
    </recommendedName>
</protein>
<evidence type="ECO:0000313" key="1">
    <source>
        <dbReference type="EMBL" id="AFY95755.1"/>
    </source>
</evidence>
<organism evidence="1 2">
    <name type="scientific">Chamaesiphon minutus (strain ATCC 27169 / PCC 6605)</name>
    <dbReference type="NCBI Taxonomy" id="1173020"/>
    <lineage>
        <taxon>Bacteria</taxon>
        <taxon>Bacillati</taxon>
        <taxon>Cyanobacteriota</taxon>
        <taxon>Cyanophyceae</taxon>
        <taxon>Gomontiellales</taxon>
        <taxon>Chamaesiphonaceae</taxon>
        <taxon>Chamaesiphon</taxon>
    </lineage>
</organism>
<sequence length="907" mass="98678">MPLNLASYLKCLHLKTNLLIRAILWCGSIGYLCAVEAIASPLPASDESATSDNSSANIVQIKAIVNQSPARQISVQGEVDARQRPVRIERWLLPFDATLKLLNIQQRQLPNGELELASPYLLVRFNPRQLRAHPQLGRAISISDLQKLPGLKINFDVRQKAVKFSYSLPKNPPQPVAKAAPVVLDGLAAIDPPRASVSALQQRINLSGSANNQLNTQGEFKSVGTIWGSSWYLRVEQPKLANLLTWGLSDAVVINQSPNIDWISGSQSPFWRRQGNPSGTYWGVTTIVRQDFTPPTSLSGGNFIPNERLQSSRLGRTVVGQAQPGTVVRLVRGFNTNVVGQILVDSSGVFRFENVLVSKEDEFANSYRLLLYPNGQLTADPQVRDVAFTTVPGQLPTGSGAWVASAGVNYNRQPDRFLGRFDGLQGGVAYRRGLSESITLGGGIISDPQAVRGLSEVFWQPTGVPLQASVSAVTGDRWDIVSNLNYQPAPNFNANFSSDKFSSRADLNWLLSPKFTAISKYDSLSGVAIGGNYNFSVAPNSNSNIQGTLDSNSFIRWSASHQQNNWLLGLQGNEISLNSEVSYLISAANGSSHNLVANYQTTRSSAPTTFGQLLWRYQSPTLQSELGYGWSGFGRGANAGIGMTLSPGLQLLGRYQGISAFTNRESFSLELQSTIDFQGGNVTNTQVEDLRTRGGIAIQPFLDRNRNGQQDAGEESFWHPTLITLDKKPLDPSRTTQAANRVEIRTAPGSYRLDLDPTRLPAYWRSSLADTAGKPSDSVRVNVALGSYTTISIPLTPMYTVKGIVWDAAGKPLANTQVAAIHVAGKEDRRETMTKSDGSYEFTDLALGAYEISVAGQSQASTIAIAVSSPVLQQLNLQLEAASNLTSPDRLTIDNYELIFVTCWQGL</sequence>
<proteinExistence type="predicted"/>
<dbReference type="OrthoDB" id="580948at2"/>
<evidence type="ECO:0000313" key="2">
    <source>
        <dbReference type="Proteomes" id="UP000010366"/>
    </source>
</evidence>
<dbReference type="KEGG" id="cmp:Cha6605_4842"/>
<reference evidence="1 2" key="1">
    <citation type="submission" date="2012-05" db="EMBL/GenBank/DDBJ databases">
        <title>Finished chromosome of genome of Chamaesiphon sp. PCC 6605.</title>
        <authorList>
            <consortium name="US DOE Joint Genome Institute"/>
            <person name="Gugger M."/>
            <person name="Coursin T."/>
            <person name="Rippka R."/>
            <person name="Tandeau De Marsac N."/>
            <person name="Huntemann M."/>
            <person name="Wei C.-L."/>
            <person name="Han J."/>
            <person name="Detter J.C."/>
            <person name="Han C."/>
            <person name="Tapia R."/>
            <person name="Chen A."/>
            <person name="Kyrpides N."/>
            <person name="Mavromatis K."/>
            <person name="Markowitz V."/>
            <person name="Szeto E."/>
            <person name="Ivanova N."/>
            <person name="Pagani I."/>
            <person name="Pati A."/>
            <person name="Goodwin L."/>
            <person name="Nordberg H.P."/>
            <person name="Cantor M.N."/>
            <person name="Hua S.X."/>
            <person name="Woyke T."/>
            <person name="Kerfeld C.A."/>
        </authorList>
    </citation>
    <scope>NUCLEOTIDE SEQUENCE [LARGE SCALE GENOMIC DNA]</scope>
    <source>
        <strain evidence="2">ATCC 27169 / PCC 6605</strain>
    </source>
</reference>
<dbReference type="Gene3D" id="2.60.40.1120">
    <property type="entry name" value="Carboxypeptidase-like, regulatory domain"/>
    <property type="match status" value="1"/>
</dbReference>
<dbReference type="RefSeq" id="WP_015161845.1">
    <property type="nucleotide sequence ID" value="NC_019697.1"/>
</dbReference>
<dbReference type="Proteomes" id="UP000010366">
    <property type="component" value="Chromosome"/>
</dbReference>
<dbReference type="HOGENOM" id="CLU_296970_0_0_3"/>
<dbReference type="SUPFAM" id="SSF49464">
    <property type="entry name" value="Carboxypeptidase regulatory domain-like"/>
    <property type="match status" value="1"/>
</dbReference>
<dbReference type="InterPro" id="IPR008969">
    <property type="entry name" value="CarboxyPept-like_regulatory"/>
</dbReference>
<dbReference type="eggNOG" id="COG3188">
    <property type="taxonomic scope" value="Bacteria"/>
</dbReference>
<keyword evidence="2" id="KW-1185">Reference proteome</keyword>
<dbReference type="Pfam" id="PF13620">
    <property type="entry name" value="CarboxypepD_reg"/>
    <property type="match status" value="1"/>
</dbReference>
<accession>K9ULT2</accession>
<dbReference type="EMBL" id="CP003600">
    <property type="protein sequence ID" value="AFY95755.1"/>
    <property type="molecule type" value="Genomic_DNA"/>
</dbReference>
<dbReference type="STRING" id="1173020.Cha6605_4842"/>
<dbReference type="PATRIC" id="fig|1173020.3.peg.5536"/>
<gene>
    <name evidence="1" type="ORF">Cha6605_4842</name>
</gene>
<evidence type="ECO:0008006" key="3">
    <source>
        <dbReference type="Google" id="ProtNLM"/>
    </source>
</evidence>